<evidence type="ECO:0000256" key="1">
    <source>
        <dbReference type="SAM" id="MobiDB-lite"/>
    </source>
</evidence>
<dbReference type="PANTHER" id="PTHR37984">
    <property type="entry name" value="PROTEIN CBG26694"/>
    <property type="match status" value="1"/>
</dbReference>
<gene>
    <name evidence="2" type="primary">pol_30</name>
    <name evidence="2" type="ORF">N1851_014479</name>
</gene>
<reference evidence="2" key="1">
    <citation type="journal article" date="2023" name="Front. Mar. Sci.">
        <title>A new Merluccius polli reference genome to investigate the effects of global change in West African waters.</title>
        <authorList>
            <person name="Mateo J.L."/>
            <person name="Blanco-Fernandez C."/>
            <person name="Garcia-Vazquez E."/>
            <person name="Machado-Schiaffino G."/>
        </authorList>
    </citation>
    <scope>NUCLEOTIDE SEQUENCE</scope>
    <source>
        <strain evidence="2">C29</strain>
        <tissue evidence="2">Fin</tissue>
    </source>
</reference>
<dbReference type="CDD" id="cd00303">
    <property type="entry name" value="retropepsin_like"/>
    <property type="match status" value="1"/>
</dbReference>
<accession>A0AA47MTB6</accession>
<dbReference type="PANTHER" id="PTHR37984:SF5">
    <property type="entry name" value="PROTEIN NYNRIN-LIKE"/>
    <property type="match status" value="1"/>
</dbReference>
<dbReference type="Gene3D" id="3.30.70.270">
    <property type="match status" value="1"/>
</dbReference>
<feature type="region of interest" description="Disordered" evidence="1">
    <location>
        <begin position="1533"/>
        <end position="1552"/>
    </location>
</feature>
<dbReference type="InterPro" id="IPR043128">
    <property type="entry name" value="Rev_trsase/Diguanyl_cyclase"/>
</dbReference>
<dbReference type="SUPFAM" id="SSF56672">
    <property type="entry name" value="DNA/RNA polymerases"/>
    <property type="match status" value="1"/>
</dbReference>
<dbReference type="InterPro" id="IPR050951">
    <property type="entry name" value="Retrovirus_Pol_polyprotein"/>
</dbReference>
<evidence type="ECO:0000313" key="2">
    <source>
        <dbReference type="EMBL" id="KAK0146217.1"/>
    </source>
</evidence>
<dbReference type="EMBL" id="JAOPHQ010002604">
    <property type="protein sequence ID" value="KAK0146217.1"/>
    <property type="molecule type" value="Genomic_DNA"/>
</dbReference>
<comment type="caution">
    <text evidence="2">The sequence shown here is derived from an EMBL/GenBank/DDBJ whole genome shotgun (WGS) entry which is preliminary data.</text>
</comment>
<feature type="compositionally biased region" description="Polar residues" evidence="1">
    <location>
        <begin position="354"/>
        <end position="372"/>
    </location>
</feature>
<name>A0AA47MTB6_MERPO</name>
<protein>
    <submittedName>
        <fullName evidence="2">Retrovirus-related Pol polyprotein from transposon gypsy</fullName>
    </submittedName>
</protein>
<proteinExistence type="predicted"/>
<feature type="compositionally biased region" description="Basic and acidic residues" evidence="1">
    <location>
        <begin position="373"/>
        <end position="382"/>
    </location>
</feature>
<evidence type="ECO:0000313" key="3">
    <source>
        <dbReference type="Proteomes" id="UP001174136"/>
    </source>
</evidence>
<organism evidence="2 3">
    <name type="scientific">Merluccius polli</name>
    <name type="common">Benguela hake</name>
    <name type="synonym">Merluccius cadenati</name>
    <dbReference type="NCBI Taxonomy" id="89951"/>
    <lineage>
        <taxon>Eukaryota</taxon>
        <taxon>Metazoa</taxon>
        <taxon>Chordata</taxon>
        <taxon>Craniata</taxon>
        <taxon>Vertebrata</taxon>
        <taxon>Euteleostomi</taxon>
        <taxon>Actinopterygii</taxon>
        <taxon>Neopterygii</taxon>
        <taxon>Teleostei</taxon>
        <taxon>Neoteleostei</taxon>
        <taxon>Acanthomorphata</taxon>
        <taxon>Zeiogadaria</taxon>
        <taxon>Gadariae</taxon>
        <taxon>Gadiformes</taxon>
        <taxon>Gadoidei</taxon>
        <taxon>Merlucciidae</taxon>
        <taxon>Merluccius</taxon>
    </lineage>
</organism>
<dbReference type="InterPro" id="IPR043502">
    <property type="entry name" value="DNA/RNA_pol_sf"/>
</dbReference>
<sequence length="1653" mass="180812">MSPHDDVDIESVYTQFCASASNDSTLILQNTQRLSATDNLFYTNVLTHDTVELRAMLDSGSMACSLSSRLLPMLEDASVISHDSISPTSVVLIGCGGLKTNPVGVCELQMEVYDCHISVPTLIVDGQSDDLILGSNVIKHLIRVMKTSKDFSGKVSLSHQSSGEEEALLQMFATVEKWRGGEMPSKVGTVKLKHAVTLEPMKEHLVWGCLPSHACLSAGSTVVVEPSESRTVPRTVMVGRIVTPLWGNGWVPVKVINPSHKPVTLRRNCKIADVSPCVALEDFDDDCLYLTDQTDIVKCNVTRTVRLTVTGSEKSLTVDSERSMPRPTRTGLERASGAIGSVGRGRGVLMYTPLSRSTPESRSVSQPGQSTEEGGRHEGLRDEVFRPRALPFTSGMSPVGPAPQDFISTSSELSPIQLVELARSIGAEIGESIKASLCQNVTSDRTTAGFSSRPQHVSHSDSCGATVIDASKLNLVLRSEVNVPPYFRGDSADKYSIAEWEELMRSYTSKQGYSGTECIGEVVNRLLGRARDVTRVWLRSNPDTTDVNVVYSVLRRHFGDVVHSDLPLADFYAVQPLAGESPLNYWVRLNKSAEVTEQCLVSKGEPAIDLSRHTVIMFVRNCPDKELALIFKTKPSREWSAQEVQEHLDNYRKVQTCCGSQMSVQKEVSVGASQEGLVSDIQVGGISTSGPKVKPNQLPSADENPTIDRVLQLLERTLVSNAQLAHNSPQNKAYSSPQNRALRYTRDCKVCGSSDHSTSVHCRMDKLCFRCYLPGHVGANCGQSVPTQSPNPNRSGKLDSSSLAEGNVGLSGFPSIDEDIQSMFSAACESAPSDKTVIFQNTMRTGESDSLFFTTVLAGDKVKIQGMLDSGSMATSLRADLVPQLREAGVVGGHLISSTDIILIGCGGKQTEPVGICEMKLRLFDSDYLVPVLIVDGQVDEMIVGTNLLKPIIKRFKSDEAYWRIVGKSDSSQQQEASEFIRFLANLERWRGDEIPDRVGTVKLKQAVALEPMSEHVVWGRLPKGTRLSVGSAVIVESSSSRCVPRNILVGRVVTPLWGDGWVPVKIINPTTSTITLRRNAKVADVSSCIALEDFDDGSEQTVHQNVVKVASDSCHGSLTAQSSCKFLRRSVKFLGHVISQEGISTDSDKVRAIVSVSESDMMDSDGVTPSADKLRSFLGMVIYYQHFIENCSAMAKPLFQLLSGGKQPRGARDGDEQPPFSPSSSIVCGGEICVAGKMSRQEVSAVLDVHRRWEDGVSVRAVSHMRQLQQVAAMGQTPLPVFTHEELHRMQSQDPVLSRVRFFVDRGHRPSRRERVHESKETNRTLRQWGKLTIRLGVIYRVSKHLVSKKKMFQYVVPVVLRSRDLREAMTLAQKHISKRQAKQAEVYNRKTKGFSVGEGDRVLLANKGERGKKKLSDRWEGAVYMVVSKNDELHTYGIRHPVTGRIKTVHRNLIMPVRFLPLPSWEESDEEVEFSVLSDSQSLQVGGSWGQVERIDARTARWVSDFSESLVEGVAELSVVSDLSAVHSDLGEGQRIDSGDISKSPPCRRDVGESVESQAYVDTGTAEASSGDGQSVDANWAMSDVGDFTYSVVIAGMDSADASESGTVVTVQGGGSVGSRSGGFRTRFGRLVRPVNRFIQNMSAQKVKVIG</sequence>
<dbReference type="Proteomes" id="UP001174136">
    <property type="component" value="Unassembled WGS sequence"/>
</dbReference>
<keyword evidence="3" id="KW-1185">Reference proteome</keyword>
<feature type="region of interest" description="Disordered" evidence="1">
    <location>
        <begin position="353"/>
        <end position="382"/>
    </location>
</feature>
<feature type="compositionally biased region" description="Basic and acidic residues" evidence="1">
    <location>
        <begin position="1533"/>
        <end position="1542"/>
    </location>
</feature>